<accession>A0A8S1H4M2</accession>
<reference evidence="2" key="1">
    <citation type="submission" date="2020-10" db="EMBL/GenBank/DDBJ databases">
        <authorList>
            <person name="Kikuchi T."/>
        </authorList>
    </citation>
    <scope>NUCLEOTIDE SEQUENCE</scope>
    <source>
        <strain evidence="2">NKZ352</strain>
    </source>
</reference>
<keyword evidence="1" id="KW-0732">Signal</keyword>
<feature type="signal peptide" evidence="1">
    <location>
        <begin position="1"/>
        <end position="20"/>
    </location>
</feature>
<dbReference type="AlphaFoldDB" id="A0A8S1H4M2"/>
<organism evidence="2 3">
    <name type="scientific">Caenorhabditis auriculariae</name>
    <dbReference type="NCBI Taxonomy" id="2777116"/>
    <lineage>
        <taxon>Eukaryota</taxon>
        <taxon>Metazoa</taxon>
        <taxon>Ecdysozoa</taxon>
        <taxon>Nematoda</taxon>
        <taxon>Chromadorea</taxon>
        <taxon>Rhabditida</taxon>
        <taxon>Rhabditina</taxon>
        <taxon>Rhabditomorpha</taxon>
        <taxon>Rhabditoidea</taxon>
        <taxon>Rhabditidae</taxon>
        <taxon>Peloderinae</taxon>
        <taxon>Caenorhabditis</taxon>
    </lineage>
</organism>
<evidence type="ECO:0008006" key="4">
    <source>
        <dbReference type="Google" id="ProtNLM"/>
    </source>
</evidence>
<evidence type="ECO:0000313" key="2">
    <source>
        <dbReference type="EMBL" id="CAD6190242.1"/>
    </source>
</evidence>
<keyword evidence="3" id="KW-1185">Reference proteome</keyword>
<evidence type="ECO:0000256" key="1">
    <source>
        <dbReference type="SAM" id="SignalP"/>
    </source>
</evidence>
<evidence type="ECO:0000313" key="3">
    <source>
        <dbReference type="Proteomes" id="UP000835052"/>
    </source>
</evidence>
<protein>
    <recommendedName>
        <fullName evidence="4">Nuclear transport factor 2 family protein</fullName>
    </recommendedName>
</protein>
<dbReference type="Proteomes" id="UP000835052">
    <property type="component" value="Unassembled WGS sequence"/>
</dbReference>
<dbReference type="EMBL" id="CAJGYM010000014">
    <property type="protein sequence ID" value="CAD6190242.1"/>
    <property type="molecule type" value="Genomic_DNA"/>
</dbReference>
<comment type="caution">
    <text evidence="2">The sequence shown here is derived from an EMBL/GenBank/DDBJ whole genome shotgun (WGS) entry which is preliminary data.</text>
</comment>
<sequence length="148" mass="16957">MHHELIIAFFLLILAQPAAGVETIDPKGDLALSETLLAIAEIVKHQDEDRLDEVFKWYSQINYRGTIYKGLAQIHAWYRKLIYEDRITDVVFSDVRLVTRLSEVDANGSVKMVANPEENTLHLEFSIKLVLNEDYIYVVENLGLTNLP</sequence>
<proteinExistence type="predicted"/>
<name>A0A8S1H4M2_9PELO</name>
<gene>
    <name evidence="2" type="ORF">CAUJ_LOCUS6161</name>
</gene>
<feature type="chain" id="PRO_5035809316" description="Nuclear transport factor 2 family protein" evidence="1">
    <location>
        <begin position="21"/>
        <end position="148"/>
    </location>
</feature>